<dbReference type="PANTHER" id="PTHR42928">
    <property type="entry name" value="TRICARBOXYLATE-BINDING PROTEIN"/>
    <property type="match status" value="1"/>
</dbReference>
<accession>A0AAP2G4T8</accession>
<dbReference type="Proteomes" id="UP001315686">
    <property type="component" value="Unassembled WGS sequence"/>
</dbReference>
<proteinExistence type="inferred from homology"/>
<keyword evidence="2" id="KW-0732">Signal</keyword>
<comment type="similarity">
    <text evidence="1">Belongs to the UPF0065 (bug) family.</text>
</comment>
<dbReference type="SUPFAM" id="SSF53850">
    <property type="entry name" value="Periplasmic binding protein-like II"/>
    <property type="match status" value="1"/>
</dbReference>
<protein>
    <submittedName>
        <fullName evidence="3">Tripartite tricarboxylate transporter substrate binding protein</fullName>
    </submittedName>
</protein>
<reference evidence="3 4" key="1">
    <citation type="journal article" date="2021" name="Arch. Microbiol.">
        <title>Harenicola maris gen. nov., sp. nov. isolated from the Sea of Japan shallow sediments.</title>
        <authorList>
            <person name="Romanenko L.A."/>
            <person name="Kurilenko V.V."/>
            <person name="Chernysheva N.Y."/>
            <person name="Tekutyeva L.A."/>
            <person name="Velansky P.V."/>
            <person name="Svetashev V.I."/>
            <person name="Isaeva M.P."/>
        </authorList>
    </citation>
    <scope>NUCLEOTIDE SEQUENCE [LARGE SCALE GENOMIC DNA]</scope>
    <source>
        <strain evidence="3 4">KMM 3653</strain>
    </source>
</reference>
<organism evidence="3 4">
    <name type="scientific">Harenicola maris</name>
    <dbReference type="NCBI Taxonomy" id="2841044"/>
    <lineage>
        <taxon>Bacteria</taxon>
        <taxon>Pseudomonadati</taxon>
        <taxon>Pseudomonadota</taxon>
        <taxon>Alphaproteobacteria</taxon>
        <taxon>Rhodobacterales</taxon>
        <taxon>Paracoccaceae</taxon>
        <taxon>Harenicola</taxon>
    </lineage>
</organism>
<feature type="chain" id="PRO_5042961157" evidence="2">
    <location>
        <begin position="23"/>
        <end position="320"/>
    </location>
</feature>
<dbReference type="PIRSF" id="PIRSF017082">
    <property type="entry name" value="YflP"/>
    <property type="match status" value="1"/>
</dbReference>
<dbReference type="Gene3D" id="3.40.190.150">
    <property type="entry name" value="Bordetella uptake gene, domain 1"/>
    <property type="match status" value="1"/>
</dbReference>
<evidence type="ECO:0000313" key="3">
    <source>
        <dbReference type="EMBL" id="MBT0958645.1"/>
    </source>
</evidence>
<dbReference type="AlphaFoldDB" id="A0AAP2G4T8"/>
<feature type="signal peptide" evidence="2">
    <location>
        <begin position="1"/>
        <end position="22"/>
    </location>
</feature>
<dbReference type="CDD" id="cd07012">
    <property type="entry name" value="PBP2_Bug_TTT"/>
    <property type="match status" value="1"/>
</dbReference>
<dbReference type="RefSeq" id="WP_327794869.1">
    <property type="nucleotide sequence ID" value="NZ_JADQAZ010000003.1"/>
</dbReference>
<dbReference type="PANTHER" id="PTHR42928:SF5">
    <property type="entry name" value="BLR1237 PROTEIN"/>
    <property type="match status" value="1"/>
</dbReference>
<sequence>MKKTLSLAAAMALSAFASGAVAQSFPESPITWVVNWPAGGGQDTTSRLVADRLSDVLGVPVVVENYDGAGGLTGMRELANADPDGYTIGMLGSSSIIQQYTTDEPVMMDQLQVLSFFGPDPGALTVGADTPYETLDDYVAAVKEAPGDVPNGNDPPGGASYISAAIMESSLGLELNKIPYAGYAPTVTALLGGEVQSATVPLPQVLEHAASGDVRILGVMAGSPHFLAPDVPTFAAQGYDVLAGDFRAVVGPAGMPADVAATLSEALVEVLSSAEFVEAANAAGYMIEPLGAEEATARIEAFDAQVYPVLEAAELVTNPK</sequence>
<dbReference type="InterPro" id="IPR042100">
    <property type="entry name" value="Bug_dom1"/>
</dbReference>
<name>A0AAP2G4T8_9RHOB</name>
<dbReference type="Gene3D" id="3.40.190.10">
    <property type="entry name" value="Periplasmic binding protein-like II"/>
    <property type="match status" value="1"/>
</dbReference>
<keyword evidence="4" id="KW-1185">Reference proteome</keyword>
<dbReference type="InterPro" id="IPR005064">
    <property type="entry name" value="BUG"/>
</dbReference>
<dbReference type="EMBL" id="JADQAZ010000003">
    <property type="protein sequence ID" value="MBT0958645.1"/>
    <property type="molecule type" value="Genomic_DNA"/>
</dbReference>
<comment type="caution">
    <text evidence="3">The sequence shown here is derived from an EMBL/GenBank/DDBJ whole genome shotgun (WGS) entry which is preliminary data.</text>
</comment>
<dbReference type="Pfam" id="PF03401">
    <property type="entry name" value="TctC"/>
    <property type="match status" value="1"/>
</dbReference>
<gene>
    <name evidence="3" type="ORF">IV417_14740</name>
</gene>
<evidence type="ECO:0000256" key="1">
    <source>
        <dbReference type="ARBA" id="ARBA00006987"/>
    </source>
</evidence>
<evidence type="ECO:0000313" key="4">
    <source>
        <dbReference type="Proteomes" id="UP001315686"/>
    </source>
</evidence>
<evidence type="ECO:0000256" key="2">
    <source>
        <dbReference type="SAM" id="SignalP"/>
    </source>
</evidence>